<keyword evidence="7" id="KW-0862">Zinc</keyword>
<dbReference type="Pfam" id="PF05875">
    <property type="entry name" value="Ceramidase"/>
    <property type="match status" value="1"/>
</dbReference>
<feature type="transmembrane region" description="Helical" evidence="8">
    <location>
        <begin position="158"/>
        <end position="176"/>
    </location>
</feature>
<evidence type="ECO:0000256" key="2">
    <source>
        <dbReference type="ARBA" id="ARBA00022692"/>
    </source>
</evidence>
<dbReference type="EMBL" id="LVVZ01000041">
    <property type="protein sequence ID" value="OKL42533.1"/>
    <property type="molecule type" value="Genomic_DNA"/>
</dbReference>
<evidence type="ECO:0008006" key="11">
    <source>
        <dbReference type="Google" id="ProtNLM"/>
    </source>
</evidence>
<dbReference type="Proteomes" id="UP000185783">
    <property type="component" value="Unassembled WGS sequence"/>
</dbReference>
<feature type="transmembrane region" description="Helical" evidence="8">
    <location>
        <begin position="132"/>
        <end position="151"/>
    </location>
</feature>
<feature type="binding site" evidence="6">
    <location>
        <position position="21"/>
    </location>
    <ligand>
        <name>Ca(2+)</name>
        <dbReference type="ChEBI" id="CHEBI:29108"/>
    </ligand>
</feature>
<keyword evidence="6" id="KW-0479">Metal-binding</keyword>
<feature type="binding site" evidence="7">
    <location>
        <position position="70"/>
    </location>
    <ligand>
        <name>Zn(2+)</name>
        <dbReference type="ChEBI" id="CHEBI:29105"/>
        <note>catalytic</note>
    </ligand>
</feature>
<dbReference type="AlphaFoldDB" id="A0A1U7JCS4"/>
<gene>
    <name evidence="9" type="ORF">A3843_17880</name>
</gene>
<evidence type="ECO:0000256" key="6">
    <source>
        <dbReference type="PIRSR" id="PIRSR608901-1"/>
    </source>
</evidence>
<sequence length="217" mass="24009">MDLLRQVDAYCERTDFSFWSEPLNAITNLAFILAALAAFMLWRKAGRKDAGALVLILLMATIGVGSFLFHTYATIWAMLLDVIPIMIFMLVYFYLATRAYLAAGRLQAVVATLGFLGVLLGAPQFIEPIFGSSGGYVPALLAMWGFAAILMRKDPETARALAIAGAVFTLSLAFRMMDEPICSHIALGTHFLWHIFNSIVLFVLTRAFIRFKARTIA</sequence>
<feature type="transmembrane region" description="Helical" evidence="8">
    <location>
        <begin position="108"/>
        <end position="126"/>
    </location>
</feature>
<feature type="transmembrane region" description="Helical" evidence="8">
    <location>
        <begin position="75"/>
        <end position="96"/>
    </location>
</feature>
<dbReference type="OrthoDB" id="277121at2"/>
<evidence type="ECO:0000256" key="1">
    <source>
        <dbReference type="ARBA" id="ARBA00004141"/>
    </source>
</evidence>
<dbReference type="GO" id="GO:0016811">
    <property type="term" value="F:hydrolase activity, acting on carbon-nitrogen (but not peptide) bonds, in linear amides"/>
    <property type="evidence" value="ECO:0007669"/>
    <property type="project" value="InterPro"/>
</dbReference>
<keyword evidence="2 8" id="KW-0812">Transmembrane</keyword>
<evidence type="ECO:0000256" key="3">
    <source>
        <dbReference type="ARBA" id="ARBA00022801"/>
    </source>
</evidence>
<comment type="caution">
    <text evidence="9">The sequence shown here is derived from an EMBL/GenBank/DDBJ whole genome shotgun (WGS) entry which is preliminary data.</text>
</comment>
<dbReference type="GO" id="GO:0006672">
    <property type="term" value="P:ceramide metabolic process"/>
    <property type="evidence" value="ECO:0007669"/>
    <property type="project" value="InterPro"/>
</dbReference>
<feature type="binding site" evidence="7">
    <location>
        <position position="190"/>
    </location>
    <ligand>
        <name>Zn(2+)</name>
        <dbReference type="ChEBI" id="CHEBI:29105"/>
        <note>catalytic</note>
    </ligand>
</feature>
<comment type="cofactor">
    <cofactor evidence="7">
        <name>Zn(2+)</name>
        <dbReference type="ChEBI" id="CHEBI:29105"/>
    </cofactor>
</comment>
<evidence type="ECO:0000256" key="5">
    <source>
        <dbReference type="ARBA" id="ARBA00023136"/>
    </source>
</evidence>
<evidence type="ECO:0000313" key="9">
    <source>
        <dbReference type="EMBL" id="OKL42533.1"/>
    </source>
</evidence>
<evidence type="ECO:0000256" key="8">
    <source>
        <dbReference type="SAM" id="Phobius"/>
    </source>
</evidence>
<accession>A0A1U7JCS4</accession>
<keyword evidence="6" id="KW-0106">Calcium</keyword>
<keyword evidence="10" id="KW-1185">Reference proteome</keyword>
<feature type="transmembrane region" description="Helical" evidence="8">
    <location>
        <begin position="25"/>
        <end position="43"/>
    </location>
</feature>
<reference evidence="9 10" key="1">
    <citation type="submission" date="2016-03" db="EMBL/GenBank/DDBJ databases">
        <title>Genome sequence of Nesiotobacter sp. nov., a moderately halophilic alphaproteobacterium isolated from the Yellow Sea, China.</title>
        <authorList>
            <person name="Zhang G."/>
            <person name="Zhang R."/>
        </authorList>
    </citation>
    <scope>NUCLEOTIDE SEQUENCE [LARGE SCALE GENOMIC DNA]</scope>
    <source>
        <strain evidence="9 10">WB1-6</strain>
    </source>
</reference>
<dbReference type="RefSeq" id="WP_028482564.1">
    <property type="nucleotide sequence ID" value="NZ_LVVZ01000041.1"/>
</dbReference>
<evidence type="ECO:0000313" key="10">
    <source>
        <dbReference type="Proteomes" id="UP000185783"/>
    </source>
</evidence>
<keyword evidence="3" id="KW-0378">Hydrolase</keyword>
<dbReference type="GO" id="GO:0016020">
    <property type="term" value="C:membrane"/>
    <property type="evidence" value="ECO:0007669"/>
    <property type="project" value="UniProtKB-SubCell"/>
</dbReference>
<feature type="transmembrane region" description="Helical" evidence="8">
    <location>
        <begin position="50"/>
        <end position="69"/>
    </location>
</feature>
<dbReference type="InterPro" id="IPR008901">
    <property type="entry name" value="ACER"/>
</dbReference>
<organism evidence="9 10">
    <name type="scientific">Pseudovibrio exalbescens</name>
    <dbReference type="NCBI Taxonomy" id="197461"/>
    <lineage>
        <taxon>Bacteria</taxon>
        <taxon>Pseudomonadati</taxon>
        <taxon>Pseudomonadota</taxon>
        <taxon>Alphaproteobacteria</taxon>
        <taxon>Hyphomicrobiales</taxon>
        <taxon>Stappiaceae</taxon>
        <taxon>Pseudovibrio</taxon>
    </lineage>
</organism>
<name>A0A1U7JCS4_9HYPH</name>
<comment type="subcellular location">
    <subcellularLocation>
        <location evidence="1">Membrane</location>
        <topology evidence="1">Multi-pass membrane protein</topology>
    </subcellularLocation>
</comment>
<dbReference type="STRING" id="197461.A3843_17880"/>
<feature type="transmembrane region" description="Helical" evidence="8">
    <location>
        <begin position="191"/>
        <end position="209"/>
    </location>
</feature>
<keyword evidence="4 8" id="KW-1133">Transmembrane helix</keyword>
<dbReference type="GO" id="GO:0046872">
    <property type="term" value="F:metal ion binding"/>
    <property type="evidence" value="ECO:0007669"/>
    <property type="project" value="UniProtKB-KW"/>
</dbReference>
<evidence type="ECO:0000256" key="4">
    <source>
        <dbReference type="ARBA" id="ARBA00022989"/>
    </source>
</evidence>
<feature type="binding site" evidence="7">
    <location>
        <position position="194"/>
    </location>
    <ligand>
        <name>Zn(2+)</name>
        <dbReference type="ChEBI" id="CHEBI:29105"/>
        <note>catalytic</note>
    </ligand>
</feature>
<evidence type="ECO:0000256" key="7">
    <source>
        <dbReference type="PIRSR" id="PIRSR608901-2"/>
    </source>
</evidence>
<proteinExistence type="predicted"/>
<keyword evidence="5 8" id="KW-0472">Membrane</keyword>
<protein>
    <recommendedName>
        <fullName evidence="11">Ceramidase</fullName>
    </recommendedName>
</protein>